<feature type="signal peptide" evidence="1">
    <location>
        <begin position="1"/>
        <end position="15"/>
    </location>
</feature>
<accession>A0A4S3JSF4</accession>
<keyword evidence="1" id="KW-0732">Signal</keyword>
<comment type="caution">
    <text evidence="2">The sequence shown here is derived from an EMBL/GenBank/DDBJ whole genome shotgun (WGS) entry which is preliminary data.</text>
</comment>
<dbReference type="Proteomes" id="UP000308092">
    <property type="component" value="Unassembled WGS sequence"/>
</dbReference>
<name>A0A4S3JSF4_9EURO</name>
<dbReference type="EMBL" id="SOSA01000044">
    <property type="protein sequence ID" value="THC98430.1"/>
    <property type="molecule type" value="Genomic_DNA"/>
</dbReference>
<feature type="chain" id="PRO_5020979586" evidence="1">
    <location>
        <begin position="16"/>
        <end position="74"/>
    </location>
</feature>
<evidence type="ECO:0000313" key="3">
    <source>
        <dbReference type="Proteomes" id="UP000308092"/>
    </source>
</evidence>
<reference evidence="2 3" key="1">
    <citation type="submission" date="2019-03" db="EMBL/GenBank/DDBJ databases">
        <title>The genome sequence of a newly discovered highly antifungal drug resistant Aspergillus species, Aspergillus tanneri NIH 1004.</title>
        <authorList>
            <person name="Mounaud S."/>
            <person name="Singh I."/>
            <person name="Joardar V."/>
            <person name="Pakala S."/>
            <person name="Pakala S."/>
            <person name="Venepally P."/>
            <person name="Hoover J."/>
            <person name="Nierman W."/>
            <person name="Chung J."/>
            <person name="Losada L."/>
        </authorList>
    </citation>
    <scope>NUCLEOTIDE SEQUENCE [LARGE SCALE GENOMIC DNA]</scope>
    <source>
        <strain evidence="2 3">NIH1004</strain>
    </source>
</reference>
<dbReference type="VEuPathDB" id="FungiDB:EYZ11_002089"/>
<protein>
    <submittedName>
        <fullName evidence="2">Uncharacterized protein</fullName>
    </submittedName>
</protein>
<sequence>MPYLIVILIISSSYASDYSPTGEVGPLAPEEQPVATCFGVGDRISLMPEEPAERLSDALGRLIHDLRGERKSGS</sequence>
<proteinExistence type="predicted"/>
<dbReference type="AlphaFoldDB" id="A0A4S3JSF4"/>
<organism evidence="2 3">
    <name type="scientific">Aspergillus tanneri</name>
    <dbReference type="NCBI Taxonomy" id="1220188"/>
    <lineage>
        <taxon>Eukaryota</taxon>
        <taxon>Fungi</taxon>
        <taxon>Dikarya</taxon>
        <taxon>Ascomycota</taxon>
        <taxon>Pezizomycotina</taxon>
        <taxon>Eurotiomycetes</taxon>
        <taxon>Eurotiomycetidae</taxon>
        <taxon>Eurotiales</taxon>
        <taxon>Aspergillaceae</taxon>
        <taxon>Aspergillus</taxon>
        <taxon>Aspergillus subgen. Circumdati</taxon>
    </lineage>
</organism>
<keyword evidence="3" id="KW-1185">Reference proteome</keyword>
<gene>
    <name evidence="2" type="ORF">EYZ11_002089</name>
</gene>
<evidence type="ECO:0000256" key="1">
    <source>
        <dbReference type="SAM" id="SignalP"/>
    </source>
</evidence>
<evidence type="ECO:0000313" key="2">
    <source>
        <dbReference type="EMBL" id="THC98430.1"/>
    </source>
</evidence>